<dbReference type="AlphaFoldDB" id="A0A8T3BNK1"/>
<dbReference type="InterPro" id="IPR027417">
    <property type="entry name" value="P-loop_NTPase"/>
</dbReference>
<dbReference type="PANTHER" id="PTHR45418:SF5">
    <property type="entry name" value="BRCA2-INTERACTING PROTEIN-LIKE-RELATED"/>
    <property type="match status" value="1"/>
</dbReference>
<evidence type="ECO:0000256" key="3">
    <source>
        <dbReference type="SAM" id="MobiDB-lite"/>
    </source>
</evidence>
<name>A0A8T3BNK1_DENNO</name>
<dbReference type="PANTHER" id="PTHR45418">
    <property type="entry name" value="CANCER/TESTIS ANTIGEN 55"/>
    <property type="match status" value="1"/>
</dbReference>
<keyword evidence="6" id="KW-1185">Reference proteome</keyword>
<dbReference type="EMBL" id="JAGYWB010000008">
    <property type="protein sequence ID" value="KAI0513736.1"/>
    <property type="molecule type" value="Genomic_DNA"/>
</dbReference>
<feature type="region of interest" description="Disordered" evidence="3">
    <location>
        <begin position="66"/>
        <end position="85"/>
    </location>
</feature>
<feature type="region of interest" description="Disordered" evidence="3">
    <location>
        <begin position="99"/>
        <end position="123"/>
    </location>
</feature>
<sequence length="636" mass="71078">MFLLDALRRILGHGREKQEQDSLNPPIPRSTAPLQDPLYHAVSRPPCRLPPAHTSSSAKGSIFLAPQSEASSSKKPSLATVSSTNSPISKAPVRVWQAQLPSPPDSTTKLAEKPSLSSTALPSSRKDAISHVFTANNSVSWQKNKQISTVPSRESVQNLPAFSPSLIKFVRPDSYSSSNTSPSSLLESGISNRRLLPKYEIPKYLEEMIRNDSVPPVLKGPLSPSTYSDFFGTLLYAEDFYVEKWSEYLLKGVKLELQSRTNSKNSQESSMKRKNTMLVQRDFVAFEIDSVQRDFVAFEIDSVPERRPYLLSRDFVFLKPLNEFAGPFKGRFFRLVKSTTVLVEFGEDFHSQHSPSKRYDVNFSFNRVCLKRAHHAISIASDPSFRSVLFPDQIVSSHPNTFHLHENVLPFHDHVKRILNHKGPIPYLVNGQLVKEGRPPDEKLSFTGLIIQAALLSIYRTNPGCRILVCSPANNTSDLLLRSLGKQIPLSSLFRANAAYRDFHLVPYDIIPASLYEEDGECFACPPLAELTTFSIITCTFMSSFRLYAAGLDSEHFTHIFLADASLATEPEAIVPLAHFVGRNTIVVVTGCSGKSPYLVRSDIARKHGLNVSYFDRLLAREPYLSNDSMFIARLA</sequence>
<evidence type="ECO:0000256" key="1">
    <source>
        <dbReference type="ARBA" id="ARBA00004496"/>
    </source>
</evidence>
<dbReference type="OrthoDB" id="6513042at2759"/>
<evidence type="ECO:0000259" key="4">
    <source>
        <dbReference type="Pfam" id="PF21634"/>
    </source>
</evidence>
<proteinExistence type="predicted"/>
<accession>A0A8T3BNK1</accession>
<dbReference type="GO" id="GO:0016787">
    <property type="term" value="F:hydrolase activity"/>
    <property type="evidence" value="ECO:0007669"/>
    <property type="project" value="UniProtKB-KW"/>
</dbReference>
<dbReference type="Proteomes" id="UP000829196">
    <property type="component" value="Unassembled WGS sequence"/>
</dbReference>
<comment type="subcellular location">
    <subcellularLocation>
        <location evidence="1">Cytoplasm</location>
    </subcellularLocation>
</comment>
<dbReference type="InterPro" id="IPR049080">
    <property type="entry name" value="MOV-10-like_beta-barrel"/>
</dbReference>
<feature type="compositionally biased region" description="Polar residues" evidence="3">
    <location>
        <begin position="68"/>
        <end position="85"/>
    </location>
</feature>
<evidence type="ECO:0000313" key="5">
    <source>
        <dbReference type="EMBL" id="KAI0513736.1"/>
    </source>
</evidence>
<keyword evidence="2" id="KW-0963">Cytoplasm</keyword>
<reference evidence="5" key="1">
    <citation type="journal article" date="2022" name="Front. Genet.">
        <title>Chromosome-Scale Assembly of the Dendrobium nobile Genome Provides Insights Into the Molecular Mechanism of the Biosynthesis of the Medicinal Active Ingredient of Dendrobium.</title>
        <authorList>
            <person name="Xu Q."/>
            <person name="Niu S.-C."/>
            <person name="Li K.-L."/>
            <person name="Zheng P.-J."/>
            <person name="Zhang X.-J."/>
            <person name="Jia Y."/>
            <person name="Liu Y."/>
            <person name="Niu Y.-X."/>
            <person name="Yu L.-H."/>
            <person name="Chen D.-F."/>
            <person name="Zhang G.-Q."/>
        </authorList>
    </citation>
    <scope>NUCLEOTIDE SEQUENCE</scope>
    <source>
        <tissue evidence="5">Leaf</tissue>
    </source>
</reference>
<evidence type="ECO:0000313" key="6">
    <source>
        <dbReference type="Proteomes" id="UP000829196"/>
    </source>
</evidence>
<protein>
    <recommendedName>
        <fullName evidence="4">Helicase MOV-10-like beta-barrel domain-containing protein</fullName>
    </recommendedName>
</protein>
<gene>
    <name evidence="5" type="ORF">KFK09_009766</name>
</gene>
<dbReference type="Pfam" id="PF21634">
    <property type="entry name" value="MOV-10_beta-barrel"/>
    <property type="match status" value="1"/>
</dbReference>
<dbReference type="Gene3D" id="3.40.50.300">
    <property type="entry name" value="P-loop containing nucleotide triphosphate hydrolases"/>
    <property type="match status" value="1"/>
</dbReference>
<comment type="caution">
    <text evidence="5">The sequence shown here is derived from an EMBL/GenBank/DDBJ whole genome shotgun (WGS) entry which is preliminary data.</text>
</comment>
<feature type="compositionally biased region" description="Polar residues" evidence="3">
    <location>
        <begin position="105"/>
        <end position="122"/>
    </location>
</feature>
<dbReference type="GO" id="GO:0005737">
    <property type="term" value="C:cytoplasm"/>
    <property type="evidence" value="ECO:0007669"/>
    <property type="project" value="UniProtKB-SubCell"/>
</dbReference>
<organism evidence="5 6">
    <name type="scientific">Dendrobium nobile</name>
    <name type="common">Orchid</name>
    <dbReference type="NCBI Taxonomy" id="94219"/>
    <lineage>
        <taxon>Eukaryota</taxon>
        <taxon>Viridiplantae</taxon>
        <taxon>Streptophyta</taxon>
        <taxon>Embryophyta</taxon>
        <taxon>Tracheophyta</taxon>
        <taxon>Spermatophyta</taxon>
        <taxon>Magnoliopsida</taxon>
        <taxon>Liliopsida</taxon>
        <taxon>Asparagales</taxon>
        <taxon>Orchidaceae</taxon>
        <taxon>Epidendroideae</taxon>
        <taxon>Malaxideae</taxon>
        <taxon>Dendrobiinae</taxon>
        <taxon>Dendrobium</taxon>
    </lineage>
</organism>
<feature type="domain" description="Helicase MOV-10-like beta-barrel" evidence="4">
    <location>
        <begin position="284"/>
        <end position="363"/>
    </location>
</feature>
<feature type="region of interest" description="Disordered" evidence="3">
    <location>
        <begin position="15"/>
        <end position="58"/>
    </location>
</feature>
<evidence type="ECO:0000256" key="2">
    <source>
        <dbReference type="ARBA" id="ARBA00022490"/>
    </source>
</evidence>
<dbReference type="GO" id="GO:0005524">
    <property type="term" value="F:ATP binding"/>
    <property type="evidence" value="ECO:0007669"/>
    <property type="project" value="UniProtKB-KW"/>
</dbReference>
<dbReference type="GO" id="GO:0004386">
    <property type="term" value="F:helicase activity"/>
    <property type="evidence" value="ECO:0007669"/>
    <property type="project" value="UniProtKB-KW"/>
</dbReference>